<dbReference type="InterPro" id="IPR032466">
    <property type="entry name" value="Metal_Hydrolase"/>
</dbReference>
<proteinExistence type="predicted"/>
<sequence length="497" mass="52918">MVRNIAFTNVSVVPMDSERVLANHTVIVRDGTIAALGPTARTPIPDRAEVIDGSGAHLLPGLADMHVHLSFDPDPAHLWLYLAQGVTTVRNFNAAPEHIAWRDAIARSEMDGPTILSSGPGILGLPPGEEYLGYVNGAAVAVPAALALPVALWGATRRGLSRRSLLLGTAGYVGASAVASTGAQIAKPVATSTVLPRETQTFVADEREARRAVRAQVDRGYDVLKLHAYLTAGALLAAVDEAQAYGLYTVAHLADTTTSDATRDALMSGLREVAHIEEFNHFAGIMNVPPAMDPARIAEAALLAQERGVRTGTTLVTIDTILALNEDIETTLARSEYAVVRPEVLRAWRREGRGVGQSVSWLREVGVPYYRAMTRALVEAGAPLTAGTDVGVEGIVPGASLHRELELLMSYGGLSAFEAIATATREAAAAATAMGREGRWGTVAPRNRADLILVTGNPLDNVRHLRQRTGVMVRGDWMSQVELDARVTDLVGTYDTT</sequence>
<dbReference type="Gene3D" id="2.30.40.10">
    <property type="entry name" value="Urease, subunit C, domain 1"/>
    <property type="match status" value="2"/>
</dbReference>
<gene>
    <name evidence="2" type="ORF">AVDCRST_MAG87-2513</name>
</gene>
<dbReference type="Pfam" id="PF01979">
    <property type="entry name" value="Amidohydro_1"/>
    <property type="match status" value="1"/>
</dbReference>
<dbReference type="AlphaFoldDB" id="A0A6J4VCV2"/>
<name>A0A6J4VCV2_9BACT</name>
<dbReference type="Gene3D" id="3.30.110.90">
    <property type="entry name" value="Amidohydrolase"/>
    <property type="match status" value="1"/>
</dbReference>
<dbReference type="SUPFAM" id="SSF51556">
    <property type="entry name" value="Metallo-dependent hydrolases"/>
    <property type="match status" value="1"/>
</dbReference>
<reference evidence="2" key="1">
    <citation type="submission" date="2020-02" db="EMBL/GenBank/DDBJ databases">
        <authorList>
            <person name="Meier V. D."/>
        </authorList>
    </citation>
    <scope>NUCLEOTIDE SEQUENCE</scope>
    <source>
        <strain evidence="2">AVDCRST_MAG87</strain>
    </source>
</reference>
<dbReference type="SUPFAM" id="SSF51338">
    <property type="entry name" value="Composite domain of metallo-dependent hydrolases"/>
    <property type="match status" value="1"/>
</dbReference>
<evidence type="ECO:0000313" key="2">
    <source>
        <dbReference type="EMBL" id="CAA9572000.1"/>
    </source>
</evidence>
<dbReference type="GO" id="GO:0016810">
    <property type="term" value="F:hydrolase activity, acting on carbon-nitrogen (but not peptide) bonds"/>
    <property type="evidence" value="ECO:0007669"/>
    <property type="project" value="InterPro"/>
</dbReference>
<feature type="domain" description="Amidohydrolase-related" evidence="1">
    <location>
        <begin position="204"/>
        <end position="477"/>
    </location>
</feature>
<dbReference type="PANTHER" id="PTHR43135:SF3">
    <property type="entry name" value="ALPHA-D-RIBOSE 1-METHYLPHOSPHONATE 5-TRIPHOSPHATE DIPHOSPHATASE"/>
    <property type="match status" value="1"/>
</dbReference>
<organism evidence="2">
    <name type="scientific">uncultured Thermomicrobiales bacterium</name>
    <dbReference type="NCBI Taxonomy" id="1645740"/>
    <lineage>
        <taxon>Bacteria</taxon>
        <taxon>Pseudomonadati</taxon>
        <taxon>Thermomicrobiota</taxon>
        <taxon>Thermomicrobia</taxon>
        <taxon>Thermomicrobiales</taxon>
        <taxon>environmental samples</taxon>
    </lineage>
</organism>
<dbReference type="InterPro" id="IPR006680">
    <property type="entry name" value="Amidohydro-rel"/>
</dbReference>
<dbReference type="EMBL" id="CADCWJ010000549">
    <property type="protein sequence ID" value="CAA9572000.1"/>
    <property type="molecule type" value="Genomic_DNA"/>
</dbReference>
<dbReference type="InterPro" id="IPR051781">
    <property type="entry name" value="Metallo-dep_Hydrolase"/>
</dbReference>
<dbReference type="PANTHER" id="PTHR43135">
    <property type="entry name" value="ALPHA-D-RIBOSE 1-METHYLPHOSPHONATE 5-TRIPHOSPHATE DIPHOSPHATASE"/>
    <property type="match status" value="1"/>
</dbReference>
<evidence type="ECO:0000259" key="1">
    <source>
        <dbReference type="Pfam" id="PF01979"/>
    </source>
</evidence>
<dbReference type="Gene3D" id="3.40.50.10910">
    <property type="entry name" value="Amidohydrolase"/>
    <property type="match status" value="1"/>
</dbReference>
<dbReference type="InterPro" id="IPR011059">
    <property type="entry name" value="Metal-dep_hydrolase_composite"/>
</dbReference>
<protein>
    <recommendedName>
        <fullName evidence="1">Amidohydrolase-related domain-containing protein</fullName>
    </recommendedName>
</protein>
<accession>A0A6J4VCV2</accession>